<dbReference type="EMBL" id="LZSO01000026">
    <property type="protein sequence ID" value="OBB29115.1"/>
    <property type="molecule type" value="Genomic_DNA"/>
</dbReference>
<comment type="caution">
    <text evidence="2">The sequence shown here is derived from an EMBL/GenBank/DDBJ whole genome shotgun (WGS) entry which is preliminary data.</text>
</comment>
<reference evidence="3" key="1">
    <citation type="submission" date="2016-06" db="EMBL/GenBank/DDBJ databases">
        <authorList>
            <person name="Sutton G."/>
            <person name="Brinkac L."/>
            <person name="Sanka R."/>
            <person name="Adams M."/>
            <person name="Lau E."/>
            <person name="Mehaffy C."/>
            <person name="Tameris M."/>
            <person name="Hatherill M."/>
            <person name="Hanekom W."/>
            <person name="Mahomed H."/>
            <person name="Mcshane H."/>
        </authorList>
    </citation>
    <scope>NUCLEOTIDE SEQUENCE [LARGE SCALE GENOMIC DNA]</scope>
    <source>
        <strain evidence="3">852002-51209_SCH5440388</strain>
    </source>
</reference>
<organism evidence="2 3">
    <name type="scientific">Mycolicibacterium peregrinum</name>
    <name type="common">Mycobacterium peregrinum</name>
    <dbReference type="NCBI Taxonomy" id="43304"/>
    <lineage>
        <taxon>Bacteria</taxon>
        <taxon>Bacillati</taxon>
        <taxon>Actinomycetota</taxon>
        <taxon>Actinomycetes</taxon>
        <taxon>Mycobacteriales</taxon>
        <taxon>Mycobacteriaceae</taxon>
        <taxon>Mycolicibacterium</taxon>
    </lineage>
</organism>
<name>A0A1A0R3T4_MYCPR</name>
<evidence type="ECO:0000256" key="1">
    <source>
        <dbReference type="SAM" id="MobiDB-lite"/>
    </source>
</evidence>
<dbReference type="STRING" id="43304.GCA_001403655_03450"/>
<feature type="compositionally biased region" description="Pro residues" evidence="1">
    <location>
        <begin position="290"/>
        <end position="302"/>
    </location>
</feature>
<feature type="region of interest" description="Disordered" evidence="1">
    <location>
        <begin position="264"/>
        <end position="304"/>
    </location>
</feature>
<dbReference type="Proteomes" id="UP000093902">
    <property type="component" value="Unassembled WGS sequence"/>
</dbReference>
<protein>
    <submittedName>
        <fullName evidence="2">Uncharacterized protein</fullName>
    </submittedName>
</protein>
<proteinExistence type="predicted"/>
<evidence type="ECO:0000313" key="3">
    <source>
        <dbReference type="Proteomes" id="UP000093902"/>
    </source>
</evidence>
<sequence length="311" mass="30628">MLGLSVTSHGIAWALVDGDRPTADLTSLDDDAFHVDAAGDLAGRAAAAARSAQAIAAASGQKVVAIGVCAAGVVSDHGDGDPVAELFDLLAAAGFDDVRLVPGQSGTAARDAALAVATDAVAGTPRLAAPRAPAPRRHNAVRAVAATAAAVAVGLLTVGSQFVEPVPDPAADDAGVTAAAQPQLVTVITPRDIPRSVAEPSAVSDVSIQAAERAERAPIAEPVSVVETAVPQVVPAALPHLPSAQPPAAQPHLPVPAALPAAEPHVAADPSPGPAFPAALPAAQQSLAPQPSPVPQPSPPPAGLWFLGAMP</sequence>
<feature type="compositionally biased region" description="Low complexity" evidence="1">
    <location>
        <begin position="264"/>
        <end position="289"/>
    </location>
</feature>
<evidence type="ECO:0000313" key="2">
    <source>
        <dbReference type="EMBL" id="OBB29115.1"/>
    </source>
</evidence>
<accession>A0A1A0R3T4</accession>
<gene>
    <name evidence="2" type="ORF">A5792_20115</name>
</gene>
<dbReference type="AlphaFoldDB" id="A0A1A0R3T4"/>